<comment type="similarity">
    <text evidence="1">Belongs to the UPF0310 family.</text>
</comment>
<evidence type="ECO:0000256" key="1">
    <source>
        <dbReference type="HAMAP-Rule" id="MF_00771"/>
    </source>
</evidence>
<dbReference type="RefSeq" id="WP_273599330.1">
    <property type="nucleotide sequence ID" value="NZ_JAQQXT010000002.1"/>
</dbReference>
<dbReference type="HAMAP" id="MF_00771">
    <property type="entry name" value="UPF0310"/>
    <property type="match status" value="1"/>
</dbReference>
<sequence length="137" mass="15390">MKNWIAVASAEHVRRGRAEGFMQVCHGKAAPLKRLRPGDRVVYYSPSAEFGGKDRLQAFTALGEVAGGSPYAFDMGAGFVPFRREVVWRPSRDLPIQPLLERLEFARGQKNWGYRLRFGLLEVAAHDMDLIAAEMLL</sequence>
<dbReference type="InterPro" id="IPR022996">
    <property type="entry name" value="UPF0310"/>
</dbReference>
<evidence type="ECO:0000313" key="4">
    <source>
        <dbReference type="Proteomes" id="UP001221189"/>
    </source>
</evidence>
<dbReference type="SUPFAM" id="SSF88697">
    <property type="entry name" value="PUA domain-like"/>
    <property type="match status" value="1"/>
</dbReference>
<comment type="caution">
    <text evidence="3">The sequence shown here is derived from an EMBL/GenBank/DDBJ whole genome shotgun (WGS) entry which is preliminary data.</text>
</comment>
<feature type="domain" description="EVE" evidence="2">
    <location>
        <begin position="3"/>
        <end position="132"/>
    </location>
</feature>
<dbReference type="Gene3D" id="3.10.590.10">
    <property type="entry name" value="ph1033 like domains"/>
    <property type="match status" value="1"/>
</dbReference>
<protein>
    <recommendedName>
        <fullName evidence="1">UPF0310 protein PRZ03_05320</fullName>
    </recommendedName>
</protein>
<name>A0ABT5KC18_9BURK</name>
<dbReference type="Proteomes" id="UP001221189">
    <property type="component" value="Unassembled WGS sequence"/>
</dbReference>
<dbReference type="InterPro" id="IPR002740">
    <property type="entry name" value="EVE_domain"/>
</dbReference>
<evidence type="ECO:0000313" key="3">
    <source>
        <dbReference type="EMBL" id="MDC8770984.1"/>
    </source>
</evidence>
<evidence type="ECO:0000259" key="2">
    <source>
        <dbReference type="Pfam" id="PF01878"/>
    </source>
</evidence>
<keyword evidence="4" id="KW-1185">Reference proteome</keyword>
<dbReference type="InterPro" id="IPR015947">
    <property type="entry name" value="PUA-like_sf"/>
</dbReference>
<organism evidence="3 4">
    <name type="scientific">Roseateles albus</name>
    <dbReference type="NCBI Taxonomy" id="2987525"/>
    <lineage>
        <taxon>Bacteria</taxon>
        <taxon>Pseudomonadati</taxon>
        <taxon>Pseudomonadota</taxon>
        <taxon>Betaproteobacteria</taxon>
        <taxon>Burkholderiales</taxon>
        <taxon>Sphaerotilaceae</taxon>
        <taxon>Roseateles</taxon>
    </lineage>
</organism>
<dbReference type="EMBL" id="JAQQXT010000002">
    <property type="protein sequence ID" value="MDC8770984.1"/>
    <property type="molecule type" value="Genomic_DNA"/>
</dbReference>
<proteinExistence type="inferred from homology"/>
<dbReference type="Pfam" id="PF01878">
    <property type="entry name" value="EVE"/>
    <property type="match status" value="1"/>
</dbReference>
<accession>A0ABT5KC18</accession>
<dbReference type="CDD" id="cd21132">
    <property type="entry name" value="EVE-like"/>
    <property type="match status" value="1"/>
</dbReference>
<gene>
    <name evidence="3" type="ORF">PRZ03_05320</name>
</gene>
<dbReference type="NCBIfam" id="NF002616">
    <property type="entry name" value="PRK02268.1-2"/>
    <property type="match status" value="1"/>
</dbReference>
<reference evidence="3 4" key="1">
    <citation type="submission" date="2022-10" db="EMBL/GenBank/DDBJ databases">
        <title>Paucibacter sp. hw1 Genome sequencing.</title>
        <authorList>
            <person name="Park S."/>
        </authorList>
    </citation>
    <scope>NUCLEOTIDE SEQUENCE [LARGE SCALE GENOMIC DNA]</scope>
    <source>
        <strain evidence="4">hw1</strain>
    </source>
</reference>